<evidence type="ECO:0000256" key="2">
    <source>
        <dbReference type="ARBA" id="ARBA00012438"/>
    </source>
</evidence>
<feature type="domain" description="PAC" evidence="9">
    <location>
        <begin position="205"/>
        <end position="255"/>
    </location>
</feature>
<dbReference type="InterPro" id="IPR036890">
    <property type="entry name" value="HATPase_C_sf"/>
</dbReference>
<dbReference type="Pfam" id="PF13426">
    <property type="entry name" value="PAS_9"/>
    <property type="match status" value="2"/>
</dbReference>
<feature type="domain" description="Histidine kinase" evidence="7">
    <location>
        <begin position="273"/>
        <end position="494"/>
    </location>
</feature>
<dbReference type="Pfam" id="PF02518">
    <property type="entry name" value="HATPase_c"/>
    <property type="match status" value="1"/>
</dbReference>
<dbReference type="InterPro" id="IPR000700">
    <property type="entry name" value="PAS-assoc_C"/>
</dbReference>
<dbReference type="SMART" id="SM00086">
    <property type="entry name" value="PAC"/>
    <property type="match status" value="2"/>
</dbReference>
<gene>
    <name evidence="10" type="ORF">BDD21_4401</name>
</gene>
<evidence type="ECO:0000256" key="6">
    <source>
        <dbReference type="SAM" id="Coils"/>
    </source>
</evidence>
<dbReference type="PRINTS" id="PR00344">
    <property type="entry name" value="BCTRLSENSOR"/>
</dbReference>
<evidence type="ECO:0000259" key="7">
    <source>
        <dbReference type="PROSITE" id="PS50109"/>
    </source>
</evidence>
<sequence>MFAHHADLWDADLPDALMLLDGAGRVCRWGAGAQRMFGCTSAEAVGVPLETLIVIPDGGEEQRNFVAETLRRGSGTFETLRRRKDGTLIYVDISARLLQASGDGVDALLLFSEKDVTSLKVRRDSKALELRYRELLESTPDGIVIVNPTGHILIANTQAERLFGYRAGELRASLVEMLLPERFRDSHKGHRSHYFARPRPRAMGAGLELYGLRKDGSEFPVEISLSPLTTEDTPLVMSAIRDVSERRRFSQALQEKNLELEQANRAKDRFLASMSHELRTPLNAVLGFTGTLLMGLPGALNVEQTRQLEIVRNSARHLLSLINDLLSLAKIEADRVKLDPESTECGRLVRETAASLQPLALAKGLELLVDVPEEAVMLRTDRRTLTQILLNLTNNAIKFTDVGQVRLTLRVDEVDAERAVEILVEDTGPGIDEDEQAALFGAFVQGQAARIAGREGTGLGLHLSRKLAELLGGELQCHSRLGAGSRFVLRLKWP</sequence>
<evidence type="ECO:0000313" key="10">
    <source>
        <dbReference type="EMBL" id="RKT46860.1"/>
    </source>
</evidence>
<dbReference type="NCBIfam" id="TIGR00229">
    <property type="entry name" value="sensory_box"/>
    <property type="match status" value="2"/>
</dbReference>
<protein>
    <recommendedName>
        <fullName evidence="2">histidine kinase</fullName>
        <ecNumber evidence="2">2.7.13.3</ecNumber>
    </recommendedName>
</protein>
<dbReference type="OrthoDB" id="7051794at2"/>
<organism evidence="10 11">
    <name type="scientific">Thiocapsa rosea</name>
    <dbReference type="NCBI Taxonomy" id="69360"/>
    <lineage>
        <taxon>Bacteria</taxon>
        <taxon>Pseudomonadati</taxon>
        <taxon>Pseudomonadota</taxon>
        <taxon>Gammaproteobacteria</taxon>
        <taxon>Chromatiales</taxon>
        <taxon>Chromatiaceae</taxon>
        <taxon>Thiocapsa</taxon>
    </lineage>
</organism>
<dbReference type="InterPro" id="IPR001610">
    <property type="entry name" value="PAC"/>
</dbReference>
<comment type="caution">
    <text evidence="10">The sequence shown here is derived from an EMBL/GenBank/DDBJ whole genome shotgun (WGS) entry which is preliminary data.</text>
</comment>
<dbReference type="InterPro" id="IPR000014">
    <property type="entry name" value="PAS"/>
</dbReference>
<name>A0A495VDJ9_9GAMM</name>
<evidence type="ECO:0000256" key="3">
    <source>
        <dbReference type="ARBA" id="ARBA00022553"/>
    </source>
</evidence>
<keyword evidence="11" id="KW-1185">Reference proteome</keyword>
<dbReference type="InterPro" id="IPR035965">
    <property type="entry name" value="PAS-like_dom_sf"/>
</dbReference>
<dbReference type="PROSITE" id="PS50113">
    <property type="entry name" value="PAC"/>
    <property type="match status" value="1"/>
</dbReference>
<dbReference type="InterPro" id="IPR004358">
    <property type="entry name" value="Sig_transdc_His_kin-like_C"/>
</dbReference>
<dbReference type="RefSeq" id="WP_120798919.1">
    <property type="nucleotide sequence ID" value="NZ_RBXL01000001.1"/>
</dbReference>
<keyword evidence="6" id="KW-0175">Coiled coil</keyword>
<dbReference type="SMART" id="SM00388">
    <property type="entry name" value="HisKA"/>
    <property type="match status" value="1"/>
</dbReference>
<keyword evidence="3" id="KW-0597">Phosphoprotein</keyword>
<dbReference type="AlphaFoldDB" id="A0A495VDJ9"/>
<dbReference type="SUPFAM" id="SSF55785">
    <property type="entry name" value="PYP-like sensor domain (PAS domain)"/>
    <property type="match status" value="2"/>
</dbReference>
<dbReference type="CDD" id="cd00082">
    <property type="entry name" value="HisKA"/>
    <property type="match status" value="1"/>
</dbReference>
<dbReference type="Gene3D" id="1.10.287.130">
    <property type="match status" value="1"/>
</dbReference>
<dbReference type="CDD" id="cd16922">
    <property type="entry name" value="HATPase_EvgS-ArcB-TorS-like"/>
    <property type="match status" value="1"/>
</dbReference>
<keyword evidence="5 10" id="KW-0418">Kinase</keyword>
<dbReference type="EC" id="2.7.13.3" evidence="2"/>
<dbReference type="Gene3D" id="3.30.565.10">
    <property type="entry name" value="Histidine kinase-like ATPase, C-terminal domain"/>
    <property type="match status" value="1"/>
</dbReference>
<dbReference type="SMART" id="SM00091">
    <property type="entry name" value="PAS"/>
    <property type="match status" value="2"/>
</dbReference>
<dbReference type="InterPro" id="IPR005467">
    <property type="entry name" value="His_kinase_dom"/>
</dbReference>
<dbReference type="PROSITE" id="PS50112">
    <property type="entry name" value="PAS"/>
    <property type="match status" value="2"/>
</dbReference>
<dbReference type="GO" id="GO:0009927">
    <property type="term" value="F:histidine phosphotransfer kinase activity"/>
    <property type="evidence" value="ECO:0007669"/>
    <property type="project" value="TreeGrafter"/>
</dbReference>
<dbReference type="GO" id="GO:0005886">
    <property type="term" value="C:plasma membrane"/>
    <property type="evidence" value="ECO:0007669"/>
    <property type="project" value="TreeGrafter"/>
</dbReference>
<dbReference type="PANTHER" id="PTHR43047:SF68">
    <property type="entry name" value="HISTIDINE KINASE 5"/>
    <property type="match status" value="1"/>
</dbReference>
<dbReference type="PANTHER" id="PTHR43047">
    <property type="entry name" value="TWO-COMPONENT HISTIDINE PROTEIN KINASE"/>
    <property type="match status" value="1"/>
</dbReference>
<evidence type="ECO:0000259" key="9">
    <source>
        <dbReference type="PROSITE" id="PS50113"/>
    </source>
</evidence>
<evidence type="ECO:0000313" key="11">
    <source>
        <dbReference type="Proteomes" id="UP000274556"/>
    </source>
</evidence>
<feature type="domain" description="PAS" evidence="8">
    <location>
        <begin position="128"/>
        <end position="181"/>
    </location>
</feature>
<evidence type="ECO:0000256" key="5">
    <source>
        <dbReference type="ARBA" id="ARBA00022777"/>
    </source>
</evidence>
<dbReference type="Pfam" id="PF00512">
    <property type="entry name" value="HisKA"/>
    <property type="match status" value="1"/>
</dbReference>
<dbReference type="GO" id="GO:0000155">
    <property type="term" value="F:phosphorelay sensor kinase activity"/>
    <property type="evidence" value="ECO:0007669"/>
    <property type="project" value="InterPro"/>
</dbReference>
<feature type="domain" description="PAS" evidence="8">
    <location>
        <begin position="13"/>
        <end position="73"/>
    </location>
</feature>
<comment type="catalytic activity">
    <reaction evidence="1">
        <text>ATP + protein L-histidine = ADP + protein N-phospho-L-histidine.</text>
        <dbReference type="EC" id="2.7.13.3"/>
    </reaction>
</comment>
<evidence type="ECO:0000259" key="8">
    <source>
        <dbReference type="PROSITE" id="PS50112"/>
    </source>
</evidence>
<dbReference type="Proteomes" id="UP000274556">
    <property type="component" value="Unassembled WGS sequence"/>
</dbReference>
<proteinExistence type="predicted"/>
<dbReference type="PROSITE" id="PS50109">
    <property type="entry name" value="HIS_KIN"/>
    <property type="match status" value="1"/>
</dbReference>
<dbReference type="CDD" id="cd00130">
    <property type="entry name" value="PAS"/>
    <property type="match status" value="2"/>
</dbReference>
<feature type="coiled-coil region" evidence="6">
    <location>
        <begin position="246"/>
        <end position="273"/>
    </location>
</feature>
<dbReference type="InterPro" id="IPR036097">
    <property type="entry name" value="HisK_dim/P_sf"/>
</dbReference>
<dbReference type="SUPFAM" id="SSF55874">
    <property type="entry name" value="ATPase domain of HSP90 chaperone/DNA topoisomerase II/histidine kinase"/>
    <property type="match status" value="1"/>
</dbReference>
<dbReference type="InterPro" id="IPR003594">
    <property type="entry name" value="HATPase_dom"/>
</dbReference>
<reference evidence="10 11" key="1">
    <citation type="submission" date="2018-10" db="EMBL/GenBank/DDBJ databases">
        <title>Genomic Encyclopedia of Archaeal and Bacterial Type Strains, Phase II (KMG-II): from individual species to whole genera.</title>
        <authorList>
            <person name="Goeker M."/>
        </authorList>
    </citation>
    <scope>NUCLEOTIDE SEQUENCE [LARGE SCALE GENOMIC DNA]</scope>
    <source>
        <strain evidence="10 11">DSM 235</strain>
    </source>
</reference>
<accession>A0A495VDJ9</accession>
<evidence type="ECO:0000256" key="4">
    <source>
        <dbReference type="ARBA" id="ARBA00022679"/>
    </source>
</evidence>
<dbReference type="SMART" id="SM00387">
    <property type="entry name" value="HATPase_c"/>
    <property type="match status" value="1"/>
</dbReference>
<dbReference type="EMBL" id="RBXL01000001">
    <property type="protein sequence ID" value="RKT46860.1"/>
    <property type="molecule type" value="Genomic_DNA"/>
</dbReference>
<dbReference type="SUPFAM" id="SSF47384">
    <property type="entry name" value="Homodimeric domain of signal transducing histidine kinase"/>
    <property type="match status" value="1"/>
</dbReference>
<dbReference type="InterPro" id="IPR003661">
    <property type="entry name" value="HisK_dim/P_dom"/>
</dbReference>
<evidence type="ECO:0000256" key="1">
    <source>
        <dbReference type="ARBA" id="ARBA00000085"/>
    </source>
</evidence>
<keyword evidence="4" id="KW-0808">Transferase</keyword>
<dbReference type="Gene3D" id="3.30.450.20">
    <property type="entry name" value="PAS domain"/>
    <property type="match status" value="2"/>
</dbReference>